<keyword evidence="4" id="KW-0067">ATP-binding</keyword>
<keyword evidence="1" id="KW-0378">Hydrolase</keyword>
<dbReference type="InterPro" id="IPR001650">
    <property type="entry name" value="Helicase_C-like"/>
</dbReference>
<dbReference type="Gene3D" id="3.40.50.300">
    <property type="entry name" value="P-loop containing nucleotide triphosphate hydrolases"/>
    <property type="match status" value="2"/>
</dbReference>
<feature type="compositionally biased region" description="Basic and acidic residues" evidence="2">
    <location>
        <begin position="181"/>
        <end position="192"/>
    </location>
</feature>
<dbReference type="Pfam" id="PF00176">
    <property type="entry name" value="SNF2-rel_dom"/>
    <property type="match status" value="1"/>
</dbReference>
<dbReference type="GO" id="GO:0005524">
    <property type="term" value="F:ATP binding"/>
    <property type="evidence" value="ECO:0007669"/>
    <property type="project" value="InterPro"/>
</dbReference>
<evidence type="ECO:0000256" key="2">
    <source>
        <dbReference type="SAM" id="MobiDB-lite"/>
    </source>
</evidence>
<feature type="region of interest" description="Disordered" evidence="2">
    <location>
        <begin position="176"/>
        <end position="214"/>
    </location>
</feature>
<dbReference type="RefSeq" id="YP_009796605.1">
    <property type="nucleotide sequence ID" value="NC_047902.1"/>
</dbReference>
<dbReference type="Proteomes" id="UP000240704">
    <property type="component" value="Segment"/>
</dbReference>
<proteinExistence type="predicted"/>
<dbReference type="GO" id="GO:0016787">
    <property type="term" value="F:hydrolase activity"/>
    <property type="evidence" value="ECO:0007669"/>
    <property type="project" value="UniProtKB-KW"/>
</dbReference>
<dbReference type="Pfam" id="PF00271">
    <property type="entry name" value="Helicase_C"/>
    <property type="match status" value="1"/>
</dbReference>
<dbReference type="PANTHER" id="PTHR45766:SF6">
    <property type="entry name" value="SWI_SNF-RELATED MATRIX-ASSOCIATED ACTIN-DEPENDENT REGULATOR OF CHROMATIN SUBFAMILY A-LIKE PROTEIN 1"/>
    <property type="match status" value="1"/>
</dbReference>
<keyword evidence="5" id="KW-1185">Reference proteome</keyword>
<dbReference type="KEGG" id="vg:54986995"/>
<evidence type="ECO:0000313" key="4">
    <source>
        <dbReference type="EMBL" id="AUM59656.1"/>
    </source>
</evidence>
<evidence type="ECO:0000313" key="5">
    <source>
        <dbReference type="Proteomes" id="UP000240704"/>
    </source>
</evidence>
<dbReference type="GO" id="GO:0031297">
    <property type="term" value="P:replication fork processing"/>
    <property type="evidence" value="ECO:0007669"/>
    <property type="project" value="TreeGrafter"/>
</dbReference>
<dbReference type="PROSITE" id="PS51194">
    <property type="entry name" value="HELICASE_CTER"/>
    <property type="match status" value="1"/>
</dbReference>
<dbReference type="GeneID" id="54986995"/>
<dbReference type="GO" id="GO:0004386">
    <property type="term" value="F:helicase activity"/>
    <property type="evidence" value="ECO:0007669"/>
    <property type="project" value="UniProtKB-KW"/>
</dbReference>
<feature type="domain" description="Helicase C-terminal" evidence="3">
    <location>
        <begin position="421"/>
        <end position="570"/>
    </location>
</feature>
<evidence type="ECO:0000259" key="3">
    <source>
        <dbReference type="PROSITE" id="PS51194"/>
    </source>
</evidence>
<protein>
    <submittedName>
        <fullName evidence="4">SWF/SNF family helicase</fullName>
    </submittedName>
</protein>
<dbReference type="CDD" id="cd18793">
    <property type="entry name" value="SF2_C_SNF"/>
    <property type="match status" value="1"/>
</dbReference>
<keyword evidence="4" id="KW-0347">Helicase</keyword>
<dbReference type="InterPro" id="IPR000330">
    <property type="entry name" value="SNF2_N"/>
</dbReference>
<accession>A0A2I6PHY3</accession>
<dbReference type="SUPFAM" id="SSF52540">
    <property type="entry name" value="P-loop containing nucleoside triphosphate hydrolases"/>
    <property type="match status" value="2"/>
</dbReference>
<evidence type="ECO:0000256" key="1">
    <source>
        <dbReference type="ARBA" id="ARBA00022801"/>
    </source>
</evidence>
<dbReference type="GO" id="GO:0006281">
    <property type="term" value="P:DNA repair"/>
    <property type="evidence" value="ECO:0007669"/>
    <property type="project" value="TreeGrafter"/>
</dbReference>
<organism evidence="4 5">
    <name type="scientific">Pseudomonas phage PMBT3</name>
    <dbReference type="NCBI Taxonomy" id="2059856"/>
    <lineage>
        <taxon>Viruses</taxon>
        <taxon>Duplodnaviria</taxon>
        <taxon>Heunggongvirae</taxon>
        <taxon>Uroviricota</taxon>
        <taxon>Caudoviricetes</taxon>
        <taxon>Maxrubnervirus</taxon>
        <taxon>Maxrubnervirus PMBT3</taxon>
    </lineage>
</organism>
<dbReference type="SMART" id="SM00490">
    <property type="entry name" value="HELICc"/>
    <property type="match status" value="1"/>
</dbReference>
<name>A0A2I6PHY3_9CAUD</name>
<keyword evidence="4" id="KW-0547">Nucleotide-binding</keyword>
<sequence length="571" mass="64866">MAASLHDLMLTVGVGNHPGWFRDIPLPFWPMQHQLDMIRKYPWNDRYGDFSEPGAGKTYPAQVHAIMMAAMGNRVVFTTLPGLIPQFMAEFEVFFPGVTKHLKIEHLDCTADQKKKKERIWDVEGWPDILVLSYDIYRLYNDKNLVKKIGNNQWKIRNINELGTPLEFATSYHLEADEPDEPGKPGRKKGEPRFPNAQPYTKDGRMVNKSGKATNPKRLQLKEHGYNVLFFDEGDALCGMDSILSESVFEMSTTLKGDIAIYILTGTPIPTKLHNAYGLIRLINPEAYLNKASFIRQHCEQQEFRIPLPGGKTKKIKDIVGYLNTEKIYDSLWKNAHRVQKRDVIPMPEPIISEVPVRLSGRHLKLYRQVINDRFAILGDRVLAPDNSSALRHMALELISCPSKFDPTLTECDELAKATGDLVESINPGPKRKLIIFAFYRGAIEQLAMQFAYRKTAIVYGGIPDRKEQIDKFLHDDECDTIIIQWVSGGAGLNLQVAGYIIFYECPTSPKAAKQAIARADRKGQVNIVNVYFMRVRGTLSDRNFKALLANEESNNRAIKDKHDLLHELLG</sequence>
<reference evidence="5" key="1">
    <citation type="submission" date="2017-11" db="EMBL/GenBank/DDBJ databases">
        <title>Genome sequence and characterization of the novel virulent phage PMBT3 infecting Pseudomonas sp.</title>
        <authorList>
            <person name="Koberg S."/>
            <person name="Brinks E."/>
            <person name="Heller K.J."/>
            <person name="Neve H."/>
            <person name="Franz C.M.A.P."/>
        </authorList>
    </citation>
    <scope>NUCLEOTIDE SEQUENCE [LARGE SCALE GENOMIC DNA]</scope>
</reference>
<dbReference type="InterPro" id="IPR049730">
    <property type="entry name" value="SNF2/RAD54-like_C"/>
</dbReference>
<dbReference type="EMBL" id="MG596799">
    <property type="protein sequence ID" value="AUM59656.1"/>
    <property type="molecule type" value="Genomic_DNA"/>
</dbReference>
<dbReference type="InterPro" id="IPR027417">
    <property type="entry name" value="P-loop_NTPase"/>
</dbReference>
<dbReference type="PANTHER" id="PTHR45766">
    <property type="entry name" value="DNA ANNEALING HELICASE AND ENDONUCLEASE ZRANB3 FAMILY MEMBER"/>
    <property type="match status" value="1"/>
</dbReference>